<dbReference type="SUPFAM" id="SSF50494">
    <property type="entry name" value="Trypsin-like serine proteases"/>
    <property type="match status" value="1"/>
</dbReference>
<dbReference type="Proteomes" id="UP000007798">
    <property type="component" value="Unassembled WGS sequence"/>
</dbReference>
<dbReference type="InterPro" id="IPR009003">
    <property type="entry name" value="Peptidase_S1_PA"/>
</dbReference>
<dbReference type="InterPro" id="IPR043504">
    <property type="entry name" value="Peptidase_S1_PA_chymotrypsin"/>
</dbReference>
<dbReference type="Gene3D" id="2.40.10.10">
    <property type="entry name" value="Trypsin-like serine proteases"/>
    <property type="match status" value="1"/>
</dbReference>
<evidence type="ECO:0000256" key="6">
    <source>
        <dbReference type="ARBA" id="ARBA00023157"/>
    </source>
</evidence>
<dbReference type="EMBL" id="CH964272">
    <property type="protein sequence ID" value="KRF99975.1"/>
    <property type="molecule type" value="Genomic_DNA"/>
</dbReference>
<keyword evidence="3" id="KW-0732">Signal</keyword>
<evidence type="ECO:0000256" key="5">
    <source>
        <dbReference type="ARBA" id="ARBA00022825"/>
    </source>
</evidence>
<keyword evidence="6" id="KW-1015">Disulfide bond</keyword>
<name>A0A0Q9X737_DROWI</name>
<proteinExistence type="predicted"/>
<dbReference type="PANTHER" id="PTHR24276">
    <property type="entry name" value="POLYSERASE-RELATED"/>
    <property type="match status" value="1"/>
</dbReference>
<dbReference type="KEGG" id="dwi:26528859"/>
<dbReference type="InterPro" id="IPR050430">
    <property type="entry name" value="Peptidase_S1"/>
</dbReference>
<dbReference type="InterPro" id="IPR001254">
    <property type="entry name" value="Trypsin_dom"/>
</dbReference>
<dbReference type="PANTHER" id="PTHR24276:SF91">
    <property type="entry name" value="AT26814P-RELATED"/>
    <property type="match status" value="1"/>
</dbReference>
<dbReference type="GO" id="GO:0004252">
    <property type="term" value="F:serine-type endopeptidase activity"/>
    <property type="evidence" value="ECO:0007669"/>
    <property type="project" value="UniProtKB-EC"/>
</dbReference>
<evidence type="ECO:0000256" key="1">
    <source>
        <dbReference type="ARBA" id="ARBA00004239"/>
    </source>
</evidence>
<dbReference type="PROSITE" id="PS50240">
    <property type="entry name" value="TRYPSIN_DOM"/>
    <property type="match status" value="1"/>
</dbReference>
<gene>
    <name evidence="10" type="primary">Dwil\GK26857</name>
    <name evidence="10" type="ORF">Dwil_GK26857</name>
</gene>
<protein>
    <recommendedName>
        <fullName evidence="8">trypsin</fullName>
        <ecNumber evidence="8">3.4.21.4</ecNumber>
    </recommendedName>
</protein>
<keyword evidence="4" id="KW-0378">Hydrolase</keyword>
<sequence length="184" mass="20954">MSVEPTARSKNSEDYFSLIDTIYFPPGFKYLDQYMDIALVRLVKPIKGKLLEFISLCDRPLPDNTKLMSVGWGFDSMDVQPMSLEPTNSSVIVQNLKQCLATYTNSISSGTIFCATQPPDKRNCRYDGGCPVVYKNKLCGIVSWGPLCRDTRYPSLYTNITIMRSWIKDIEGKVLSREQVKRRN</sequence>
<dbReference type="SMART" id="SM00020">
    <property type="entry name" value="Tryp_SPc"/>
    <property type="match status" value="1"/>
</dbReference>
<comment type="catalytic activity">
    <reaction evidence="7">
        <text>Preferential cleavage: Arg-|-Xaa, Lys-|-Xaa.</text>
        <dbReference type="EC" id="3.4.21.4"/>
    </reaction>
</comment>
<evidence type="ECO:0000259" key="9">
    <source>
        <dbReference type="PROSITE" id="PS50240"/>
    </source>
</evidence>
<evidence type="ECO:0000256" key="4">
    <source>
        <dbReference type="ARBA" id="ARBA00022801"/>
    </source>
</evidence>
<evidence type="ECO:0000313" key="10">
    <source>
        <dbReference type="EMBL" id="KRF99975.1"/>
    </source>
</evidence>
<evidence type="ECO:0000256" key="8">
    <source>
        <dbReference type="ARBA" id="ARBA00038868"/>
    </source>
</evidence>
<dbReference type="GO" id="GO:0006508">
    <property type="term" value="P:proteolysis"/>
    <property type="evidence" value="ECO:0007669"/>
    <property type="project" value="UniProtKB-KW"/>
</dbReference>
<evidence type="ECO:0000256" key="2">
    <source>
        <dbReference type="ARBA" id="ARBA00022670"/>
    </source>
</evidence>
<reference evidence="10 11" key="1">
    <citation type="journal article" date="2007" name="Nature">
        <title>Evolution of genes and genomes on the Drosophila phylogeny.</title>
        <authorList>
            <consortium name="Drosophila 12 Genomes Consortium"/>
            <person name="Clark A.G."/>
            <person name="Eisen M.B."/>
            <person name="Smith D.R."/>
            <person name="Bergman C.M."/>
            <person name="Oliver B."/>
            <person name="Markow T.A."/>
            <person name="Kaufman T.C."/>
            <person name="Kellis M."/>
            <person name="Gelbart W."/>
            <person name="Iyer V.N."/>
            <person name="Pollard D.A."/>
            <person name="Sackton T.B."/>
            <person name="Larracuente A.M."/>
            <person name="Singh N.D."/>
            <person name="Abad J.P."/>
            <person name="Abt D.N."/>
            <person name="Adryan B."/>
            <person name="Aguade M."/>
            <person name="Akashi H."/>
            <person name="Anderson W.W."/>
            <person name="Aquadro C.F."/>
            <person name="Ardell D.H."/>
            <person name="Arguello R."/>
            <person name="Artieri C.G."/>
            <person name="Barbash D.A."/>
            <person name="Barker D."/>
            <person name="Barsanti P."/>
            <person name="Batterham P."/>
            <person name="Batzoglou S."/>
            <person name="Begun D."/>
            <person name="Bhutkar A."/>
            <person name="Blanco E."/>
            <person name="Bosak S.A."/>
            <person name="Bradley R.K."/>
            <person name="Brand A.D."/>
            <person name="Brent M.R."/>
            <person name="Brooks A.N."/>
            <person name="Brown R.H."/>
            <person name="Butlin R.K."/>
            <person name="Caggese C."/>
            <person name="Calvi B.R."/>
            <person name="Bernardo de Carvalho A."/>
            <person name="Caspi A."/>
            <person name="Castrezana S."/>
            <person name="Celniker S.E."/>
            <person name="Chang J.L."/>
            <person name="Chapple C."/>
            <person name="Chatterji S."/>
            <person name="Chinwalla A."/>
            <person name="Civetta A."/>
            <person name="Clifton S.W."/>
            <person name="Comeron J.M."/>
            <person name="Costello J.C."/>
            <person name="Coyne J.A."/>
            <person name="Daub J."/>
            <person name="David R.G."/>
            <person name="Delcher A.L."/>
            <person name="Delehaunty K."/>
            <person name="Do C.B."/>
            <person name="Ebling H."/>
            <person name="Edwards K."/>
            <person name="Eickbush T."/>
            <person name="Evans J.D."/>
            <person name="Filipski A."/>
            <person name="Findeiss S."/>
            <person name="Freyhult E."/>
            <person name="Fulton L."/>
            <person name="Fulton R."/>
            <person name="Garcia A.C."/>
            <person name="Gardiner A."/>
            <person name="Garfield D.A."/>
            <person name="Garvin B.E."/>
            <person name="Gibson G."/>
            <person name="Gilbert D."/>
            <person name="Gnerre S."/>
            <person name="Godfrey J."/>
            <person name="Good R."/>
            <person name="Gotea V."/>
            <person name="Gravely B."/>
            <person name="Greenberg A.J."/>
            <person name="Griffiths-Jones S."/>
            <person name="Gross S."/>
            <person name="Guigo R."/>
            <person name="Gustafson E.A."/>
            <person name="Haerty W."/>
            <person name="Hahn M.W."/>
            <person name="Halligan D.L."/>
            <person name="Halpern A.L."/>
            <person name="Halter G.M."/>
            <person name="Han M.V."/>
            <person name="Heger A."/>
            <person name="Hillier L."/>
            <person name="Hinrichs A.S."/>
            <person name="Holmes I."/>
            <person name="Hoskins R.A."/>
            <person name="Hubisz M.J."/>
            <person name="Hultmark D."/>
            <person name="Huntley M.A."/>
            <person name="Jaffe D.B."/>
            <person name="Jagadeeshan S."/>
            <person name="Jeck W.R."/>
            <person name="Johnson J."/>
            <person name="Jones C.D."/>
            <person name="Jordan W.C."/>
            <person name="Karpen G.H."/>
            <person name="Kataoka E."/>
            <person name="Keightley P.D."/>
            <person name="Kheradpour P."/>
            <person name="Kirkness E.F."/>
            <person name="Koerich L.B."/>
            <person name="Kristiansen K."/>
            <person name="Kudrna D."/>
            <person name="Kulathinal R.J."/>
            <person name="Kumar S."/>
            <person name="Kwok R."/>
            <person name="Lander E."/>
            <person name="Langley C.H."/>
            <person name="Lapoint R."/>
            <person name="Lazzaro B.P."/>
            <person name="Lee S.J."/>
            <person name="Levesque L."/>
            <person name="Li R."/>
            <person name="Lin C.F."/>
            <person name="Lin M.F."/>
            <person name="Lindblad-Toh K."/>
            <person name="Llopart A."/>
            <person name="Long M."/>
            <person name="Low L."/>
            <person name="Lozovsky E."/>
            <person name="Lu J."/>
            <person name="Luo M."/>
            <person name="Machado C.A."/>
            <person name="Makalowski W."/>
            <person name="Marzo M."/>
            <person name="Matsuda M."/>
            <person name="Matzkin L."/>
            <person name="McAllister B."/>
            <person name="McBride C.S."/>
            <person name="McKernan B."/>
            <person name="McKernan K."/>
            <person name="Mendez-Lago M."/>
            <person name="Minx P."/>
            <person name="Mollenhauer M.U."/>
            <person name="Montooth K."/>
            <person name="Mount S.M."/>
            <person name="Mu X."/>
            <person name="Myers E."/>
            <person name="Negre B."/>
            <person name="Newfeld S."/>
            <person name="Nielsen R."/>
            <person name="Noor M.A."/>
            <person name="O'Grady P."/>
            <person name="Pachter L."/>
            <person name="Papaceit M."/>
            <person name="Parisi M.J."/>
            <person name="Parisi M."/>
            <person name="Parts L."/>
            <person name="Pedersen J.S."/>
            <person name="Pesole G."/>
            <person name="Phillippy A.M."/>
            <person name="Ponting C.P."/>
            <person name="Pop M."/>
            <person name="Porcelli D."/>
            <person name="Powell J.R."/>
            <person name="Prohaska S."/>
            <person name="Pruitt K."/>
            <person name="Puig M."/>
            <person name="Quesneville H."/>
            <person name="Ram K.R."/>
            <person name="Rand D."/>
            <person name="Rasmussen M.D."/>
            <person name="Reed L.K."/>
            <person name="Reenan R."/>
            <person name="Reily A."/>
            <person name="Remington K.A."/>
            <person name="Rieger T.T."/>
            <person name="Ritchie M.G."/>
            <person name="Robin C."/>
            <person name="Rogers Y.H."/>
            <person name="Rohde C."/>
            <person name="Rozas J."/>
            <person name="Rubenfield M.J."/>
            <person name="Ruiz A."/>
            <person name="Russo S."/>
            <person name="Salzberg S.L."/>
            <person name="Sanchez-Gracia A."/>
            <person name="Saranga D.J."/>
            <person name="Sato H."/>
            <person name="Schaeffer S.W."/>
            <person name="Schatz M.C."/>
            <person name="Schlenke T."/>
            <person name="Schwartz R."/>
            <person name="Segarra C."/>
            <person name="Singh R.S."/>
            <person name="Sirot L."/>
            <person name="Sirota M."/>
            <person name="Sisneros N.B."/>
            <person name="Smith C.D."/>
            <person name="Smith T.F."/>
            <person name="Spieth J."/>
            <person name="Stage D.E."/>
            <person name="Stark A."/>
            <person name="Stephan W."/>
            <person name="Strausberg R.L."/>
            <person name="Strempel S."/>
            <person name="Sturgill D."/>
            <person name="Sutton G."/>
            <person name="Sutton G.G."/>
            <person name="Tao W."/>
            <person name="Teichmann S."/>
            <person name="Tobari Y.N."/>
            <person name="Tomimura Y."/>
            <person name="Tsolas J.M."/>
            <person name="Valente V.L."/>
            <person name="Venter E."/>
            <person name="Venter J.C."/>
            <person name="Vicario S."/>
            <person name="Vieira F.G."/>
            <person name="Vilella A.J."/>
            <person name="Villasante A."/>
            <person name="Walenz B."/>
            <person name="Wang J."/>
            <person name="Wasserman M."/>
            <person name="Watts T."/>
            <person name="Wilson D."/>
            <person name="Wilson R.K."/>
            <person name="Wing R.A."/>
            <person name="Wolfner M.F."/>
            <person name="Wong A."/>
            <person name="Wong G.K."/>
            <person name="Wu C.I."/>
            <person name="Wu G."/>
            <person name="Yamamoto D."/>
            <person name="Yang H.P."/>
            <person name="Yang S.P."/>
            <person name="Yorke J.A."/>
            <person name="Yoshida K."/>
            <person name="Zdobnov E."/>
            <person name="Zhang P."/>
            <person name="Zhang Y."/>
            <person name="Zimin A.V."/>
            <person name="Baldwin J."/>
            <person name="Abdouelleil A."/>
            <person name="Abdulkadir J."/>
            <person name="Abebe A."/>
            <person name="Abera B."/>
            <person name="Abreu J."/>
            <person name="Acer S.C."/>
            <person name="Aftuck L."/>
            <person name="Alexander A."/>
            <person name="An P."/>
            <person name="Anderson E."/>
            <person name="Anderson S."/>
            <person name="Arachi H."/>
            <person name="Azer M."/>
            <person name="Bachantsang P."/>
            <person name="Barry A."/>
            <person name="Bayul T."/>
            <person name="Berlin A."/>
            <person name="Bessette D."/>
            <person name="Bloom T."/>
            <person name="Blye J."/>
            <person name="Boguslavskiy L."/>
            <person name="Bonnet C."/>
            <person name="Boukhgalter B."/>
            <person name="Bourzgui I."/>
            <person name="Brown A."/>
            <person name="Cahill P."/>
            <person name="Channer S."/>
            <person name="Cheshatsang Y."/>
            <person name="Chuda L."/>
            <person name="Citroen M."/>
            <person name="Collymore A."/>
            <person name="Cooke P."/>
            <person name="Costello M."/>
            <person name="D'Aco K."/>
            <person name="Daza R."/>
            <person name="De Haan G."/>
            <person name="DeGray S."/>
            <person name="DeMaso C."/>
            <person name="Dhargay N."/>
            <person name="Dooley K."/>
            <person name="Dooley E."/>
            <person name="Doricent M."/>
            <person name="Dorje P."/>
            <person name="Dorjee K."/>
            <person name="Dupes A."/>
            <person name="Elong R."/>
            <person name="Falk J."/>
            <person name="Farina A."/>
            <person name="Faro S."/>
            <person name="Ferguson D."/>
            <person name="Fisher S."/>
            <person name="Foley C.D."/>
            <person name="Franke A."/>
            <person name="Friedrich D."/>
            <person name="Gadbois L."/>
            <person name="Gearin G."/>
            <person name="Gearin C.R."/>
            <person name="Giannoukos G."/>
            <person name="Goode T."/>
            <person name="Graham J."/>
            <person name="Grandbois E."/>
            <person name="Grewal S."/>
            <person name="Gyaltsen K."/>
            <person name="Hafez N."/>
            <person name="Hagos B."/>
            <person name="Hall J."/>
            <person name="Henson C."/>
            <person name="Hollinger A."/>
            <person name="Honan T."/>
            <person name="Huard M.D."/>
            <person name="Hughes L."/>
            <person name="Hurhula B."/>
            <person name="Husby M.E."/>
            <person name="Kamat A."/>
            <person name="Kanga B."/>
            <person name="Kashin S."/>
            <person name="Khazanovich D."/>
            <person name="Kisner P."/>
            <person name="Lance K."/>
            <person name="Lara M."/>
            <person name="Lee W."/>
            <person name="Lennon N."/>
            <person name="Letendre F."/>
            <person name="LeVine R."/>
            <person name="Lipovsky A."/>
            <person name="Liu X."/>
            <person name="Liu J."/>
            <person name="Liu S."/>
            <person name="Lokyitsang T."/>
            <person name="Lokyitsang Y."/>
            <person name="Lubonja R."/>
            <person name="Lui A."/>
            <person name="MacDonald P."/>
            <person name="Magnisalis V."/>
            <person name="Maru K."/>
            <person name="Matthews C."/>
            <person name="McCusker W."/>
            <person name="McDonough S."/>
            <person name="Mehta T."/>
            <person name="Meldrim J."/>
            <person name="Meneus L."/>
            <person name="Mihai O."/>
            <person name="Mihalev A."/>
            <person name="Mihova T."/>
            <person name="Mittelman R."/>
            <person name="Mlenga V."/>
            <person name="Montmayeur A."/>
            <person name="Mulrain L."/>
            <person name="Navidi A."/>
            <person name="Naylor J."/>
            <person name="Negash T."/>
            <person name="Nguyen T."/>
            <person name="Nguyen N."/>
            <person name="Nicol R."/>
            <person name="Norbu C."/>
            <person name="Norbu N."/>
            <person name="Novod N."/>
            <person name="O'Neill B."/>
            <person name="Osman S."/>
            <person name="Markiewicz E."/>
            <person name="Oyono O.L."/>
            <person name="Patti C."/>
            <person name="Phunkhang P."/>
            <person name="Pierre F."/>
            <person name="Priest M."/>
            <person name="Raghuraman S."/>
            <person name="Rege F."/>
            <person name="Reyes R."/>
            <person name="Rise C."/>
            <person name="Rogov P."/>
            <person name="Ross K."/>
            <person name="Ryan E."/>
            <person name="Settipalli S."/>
            <person name="Shea T."/>
            <person name="Sherpa N."/>
            <person name="Shi L."/>
            <person name="Shih D."/>
            <person name="Sparrow T."/>
            <person name="Spaulding J."/>
            <person name="Stalker J."/>
            <person name="Stange-Thomann N."/>
            <person name="Stavropoulos S."/>
            <person name="Stone C."/>
            <person name="Strader C."/>
            <person name="Tesfaye S."/>
            <person name="Thomson T."/>
            <person name="Thoulutsang Y."/>
            <person name="Thoulutsang D."/>
            <person name="Topham K."/>
            <person name="Topping I."/>
            <person name="Tsamla T."/>
            <person name="Vassiliev H."/>
            <person name="Vo A."/>
            <person name="Wangchuk T."/>
            <person name="Wangdi T."/>
            <person name="Weiand M."/>
            <person name="Wilkinson J."/>
            <person name="Wilson A."/>
            <person name="Yadav S."/>
            <person name="Young G."/>
            <person name="Yu Q."/>
            <person name="Zembek L."/>
            <person name="Zhong D."/>
            <person name="Zimmer A."/>
            <person name="Zwirko Z."/>
            <person name="Jaffe D.B."/>
            <person name="Alvarez P."/>
            <person name="Brockman W."/>
            <person name="Butler J."/>
            <person name="Chin C."/>
            <person name="Gnerre S."/>
            <person name="Grabherr M."/>
            <person name="Kleber M."/>
            <person name="Mauceli E."/>
            <person name="MacCallum I."/>
        </authorList>
    </citation>
    <scope>NUCLEOTIDE SEQUENCE [LARGE SCALE GENOMIC DNA]</scope>
    <source>
        <strain evidence="11">Tucson 14030-0811.24</strain>
    </source>
</reference>
<dbReference type="InParanoid" id="A0A0Q9X737"/>
<evidence type="ECO:0000313" key="11">
    <source>
        <dbReference type="Proteomes" id="UP000007798"/>
    </source>
</evidence>
<feature type="domain" description="Peptidase S1" evidence="9">
    <location>
        <begin position="1"/>
        <end position="172"/>
    </location>
</feature>
<keyword evidence="11" id="KW-1185">Reference proteome</keyword>
<comment type="subcellular location">
    <subcellularLocation>
        <location evidence="1">Secreted</location>
        <location evidence="1">Extracellular space</location>
    </subcellularLocation>
</comment>
<keyword evidence="2" id="KW-0645">Protease</keyword>
<evidence type="ECO:0000256" key="7">
    <source>
        <dbReference type="ARBA" id="ARBA00036320"/>
    </source>
</evidence>
<dbReference type="OrthoDB" id="7850452at2759"/>
<dbReference type="Pfam" id="PF00089">
    <property type="entry name" value="Trypsin"/>
    <property type="match status" value="1"/>
</dbReference>
<dbReference type="SMR" id="A0A0Q9X737"/>
<dbReference type="EC" id="3.4.21.4" evidence="8"/>
<dbReference type="AlphaFoldDB" id="A0A0Q9X737"/>
<organism evidence="10 11">
    <name type="scientific">Drosophila willistoni</name>
    <name type="common">Fruit fly</name>
    <dbReference type="NCBI Taxonomy" id="7260"/>
    <lineage>
        <taxon>Eukaryota</taxon>
        <taxon>Metazoa</taxon>
        <taxon>Ecdysozoa</taxon>
        <taxon>Arthropoda</taxon>
        <taxon>Hexapoda</taxon>
        <taxon>Insecta</taxon>
        <taxon>Pterygota</taxon>
        <taxon>Neoptera</taxon>
        <taxon>Endopterygota</taxon>
        <taxon>Diptera</taxon>
        <taxon>Brachycera</taxon>
        <taxon>Muscomorpha</taxon>
        <taxon>Ephydroidea</taxon>
        <taxon>Drosophilidae</taxon>
        <taxon>Drosophila</taxon>
        <taxon>Sophophora</taxon>
    </lineage>
</organism>
<evidence type="ECO:0000256" key="3">
    <source>
        <dbReference type="ARBA" id="ARBA00022729"/>
    </source>
</evidence>
<accession>A0A0Q9X737</accession>
<keyword evidence="5" id="KW-0720">Serine protease</keyword>
<dbReference type="GO" id="GO:0005576">
    <property type="term" value="C:extracellular region"/>
    <property type="evidence" value="ECO:0007669"/>
    <property type="project" value="UniProtKB-SubCell"/>
</dbReference>